<evidence type="ECO:0000256" key="1">
    <source>
        <dbReference type="SAM" id="MobiDB-lite"/>
    </source>
</evidence>
<keyword evidence="2" id="KW-0472">Membrane</keyword>
<proteinExistence type="predicted"/>
<feature type="region of interest" description="Disordered" evidence="1">
    <location>
        <begin position="276"/>
        <end position="302"/>
    </location>
</feature>
<evidence type="ECO:0000313" key="3">
    <source>
        <dbReference type="EMBL" id="KLO19824.1"/>
    </source>
</evidence>
<gene>
    <name evidence="3" type="ORF">SCHPADRAFT_992437</name>
</gene>
<dbReference type="Proteomes" id="UP000053477">
    <property type="component" value="Unassembled WGS sequence"/>
</dbReference>
<feature type="transmembrane region" description="Helical" evidence="2">
    <location>
        <begin position="154"/>
        <end position="174"/>
    </location>
</feature>
<feature type="compositionally biased region" description="Low complexity" evidence="1">
    <location>
        <begin position="278"/>
        <end position="292"/>
    </location>
</feature>
<evidence type="ECO:0000313" key="4">
    <source>
        <dbReference type="Proteomes" id="UP000053477"/>
    </source>
</evidence>
<accession>A0A0H2S781</accession>
<dbReference type="InParanoid" id="A0A0H2S781"/>
<keyword evidence="4" id="KW-1185">Reference proteome</keyword>
<dbReference type="EMBL" id="KQ085884">
    <property type="protein sequence ID" value="KLO19824.1"/>
    <property type="molecule type" value="Genomic_DNA"/>
</dbReference>
<name>A0A0H2S781_9AGAM</name>
<sequence length="302" mass="34204">MDAYDVTRHLLDDIASWKDSLDKYGSSYDGIRINLDAVDVLVRSIIHNATTISDAGAMLAYDMVDLLDTISTTEAPSSRLIEKTEKRLAMLKRTCDNMIRDSNKCGENFGHIHDRLKNIERDLDERGCDIDRDIQRLRDEKENQQSWISCFVSLIKRLGIIFVAVAAFFTWLGGESIAEKFTRLYSWMNDSDRDRITSQLESLCQERDTLLGISGGVTKSASAVSEITDWWRIVRDELVRLEGSSAGGQLPWGSIPETAYSMNDWKSLQQRFEEYSRRMSSSADAGRSSSSERPPEYEAAAN</sequence>
<protein>
    <submittedName>
        <fullName evidence="3">Uncharacterized protein</fullName>
    </submittedName>
</protein>
<dbReference type="AlphaFoldDB" id="A0A0H2S781"/>
<organism evidence="3 4">
    <name type="scientific">Schizopora paradoxa</name>
    <dbReference type="NCBI Taxonomy" id="27342"/>
    <lineage>
        <taxon>Eukaryota</taxon>
        <taxon>Fungi</taxon>
        <taxon>Dikarya</taxon>
        <taxon>Basidiomycota</taxon>
        <taxon>Agaricomycotina</taxon>
        <taxon>Agaricomycetes</taxon>
        <taxon>Hymenochaetales</taxon>
        <taxon>Schizoporaceae</taxon>
        <taxon>Schizopora</taxon>
    </lineage>
</organism>
<reference evidence="3 4" key="1">
    <citation type="submission" date="2015-04" db="EMBL/GenBank/DDBJ databases">
        <title>Complete genome sequence of Schizopora paradoxa KUC8140, a cosmopolitan wood degrader in East Asia.</title>
        <authorList>
            <consortium name="DOE Joint Genome Institute"/>
            <person name="Min B."/>
            <person name="Park H."/>
            <person name="Jang Y."/>
            <person name="Kim J.-J."/>
            <person name="Kim K.H."/>
            <person name="Pangilinan J."/>
            <person name="Lipzen A."/>
            <person name="Riley R."/>
            <person name="Grigoriev I.V."/>
            <person name="Spatafora J.W."/>
            <person name="Choi I.-G."/>
        </authorList>
    </citation>
    <scope>NUCLEOTIDE SEQUENCE [LARGE SCALE GENOMIC DNA]</scope>
    <source>
        <strain evidence="3 4">KUC8140</strain>
    </source>
</reference>
<keyword evidence="2" id="KW-1133">Transmembrane helix</keyword>
<keyword evidence="2" id="KW-0812">Transmembrane</keyword>
<evidence type="ECO:0000256" key="2">
    <source>
        <dbReference type="SAM" id="Phobius"/>
    </source>
</evidence>